<dbReference type="Pfam" id="PF00106">
    <property type="entry name" value="adh_short"/>
    <property type="match status" value="1"/>
</dbReference>
<dbReference type="InterPro" id="IPR002347">
    <property type="entry name" value="SDR_fam"/>
</dbReference>
<comment type="similarity">
    <text evidence="1">Belongs to the short-chain dehydrogenases/reductases (SDR) family.</text>
</comment>
<dbReference type="SUPFAM" id="SSF51735">
    <property type="entry name" value="NAD(P)-binding Rossmann-fold domains"/>
    <property type="match status" value="1"/>
</dbReference>
<dbReference type="EMBL" id="VSSQ01026015">
    <property type="protein sequence ID" value="MPM74511.1"/>
    <property type="molecule type" value="Genomic_DNA"/>
</dbReference>
<dbReference type="PANTHER" id="PTHR44196:SF1">
    <property type="entry name" value="DEHYDROGENASE_REDUCTASE SDR FAMILY MEMBER 7B"/>
    <property type="match status" value="1"/>
</dbReference>
<dbReference type="PANTHER" id="PTHR44196">
    <property type="entry name" value="DEHYDROGENASE/REDUCTASE SDR FAMILY MEMBER 7B"/>
    <property type="match status" value="1"/>
</dbReference>
<evidence type="ECO:0000256" key="1">
    <source>
        <dbReference type="ARBA" id="ARBA00006484"/>
    </source>
</evidence>
<protein>
    <submittedName>
        <fullName evidence="3">Gluconate 5-dehydrogenase</fullName>
        <ecNumber evidence="3">1.1.1.-</ecNumber>
    </submittedName>
</protein>
<dbReference type="GO" id="GO:0016491">
    <property type="term" value="F:oxidoreductase activity"/>
    <property type="evidence" value="ECO:0007669"/>
    <property type="project" value="UniProtKB-KW"/>
</dbReference>
<dbReference type="InterPro" id="IPR036291">
    <property type="entry name" value="NAD(P)-bd_dom_sf"/>
</dbReference>
<name>A0A645CC59_9ZZZZ</name>
<dbReference type="AlphaFoldDB" id="A0A645CC59"/>
<dbReference type="GO" id="GO:0016020">
    <property type="term" value="C:membrane"/>
    <property type="evidence" value="ECO:0007669"/>
    <property type="project" value="TreeGrafter"/>
</dbReference>
<comment type="caution">
    <text evidence="3">The sequence shown here is derived from an EMBL/GenBank/DDBJ whole genome shotgun (WGS) entry which is preliminary data.</text>
</comment>
<reference evidence="3" key="1">
    <citation type="submission" date="2019-08" db="EMBL/GenBank/DDBJ databases">
        <authorList>
            <person name="Kucharzyk K."/>
            <person name="Murdoch R.W."/>
            <person name="Higgins S."/>
            <person name="Loffler F."/>
        </authorList>
    </citation>
    <scope>NUCLEOTIDE SEQUENCE</scope>
</reference>
<proteinExistence type="inferred from homology"/>
<keyword evidence="2 3" id="KW-0560">Oxidoreductase</keyword>
<accession>A0A645CC59</accession>
<organism evidence="3">
    <name type="scientific">bioreactor metagenome</name>
    <dbReference type="NCBI Taxonomy" id="1076179"/>
    <lineage>
        <taxon>unclassified sequences</taxon>
        <taxon>metagenomes</taxon>
        <taxon>ecological metagenomes</taxon>
    </lineage>
</organism>
<dbReference type="Gene3D" id="3.40.50.720">
    <property type="entry name" value="NAD(P)-binding Rossmann-like Domain"/>
    <property type="match status" value="1"/>
</dbReference>
<sequence>MIGENLEKIFSLERKVIVLTGATGGIGSALAKGLASVGAEMVLCGTSMEKLSMLQEEIENFNGKAKGFVLDIGNMDSIKQCVKDINQEYAKIDVLINCAGINKREGFLDVEEETYDKIMDVNLKGLFFFSQEIIKIMIEAKSGNIINIASHNSF</sequence>
<dbReference type="PRINTS" id="PR00081">
    <property type="entry name" value="GDHRDH"/>
</dbReference>
<gene>
    <name evidence="3" type="primary">gno_9</name>
    <name evidence="3" type="ORF">SDC9_121499</name>
</gene>
<dbReference type="EC" id="1.1.1.-" evidence="3"/>
<evidence type="ECO:0000256" key="2">
    <source>
        <dbReference type="ARBA" id="ARBA00023002"/>
    </source>
</evidence>
<evidence type="ECO:0000313" key="3">
    <source>
        <dbReference type="EMBL" id="MPM74511.1"/>
    </source>
</evidence>